<sequence>MPAAEPQLVRPLAFAHSGKPGLPDSRSSSYFFPPAAAAEIRLAHDKPVMNTILISPHKLIVLGNDVGVSWSTVVPRPFFSLQGRKRAHRLDLECCFCFNEQCLFFPPDGETSVAFQVRGRIDVLRPSQCVHRRRSLASPPACICRKQVHLSCPVSSPNQLEGRWVGEGTMIGTHADACLELSIPRPVVTLRRVGDAAIPQITLDLQACVCGRADTPGSADSAASCHFQRTLSLPRPSTAVLVYPHSAYSPSFPMLAG</sequence>
<reference evidence="1" key="1">
    <citation type="journal article" date="2023" name="Mol. Phylogenet. Evol.">
        <title>Genome-scale phylogeny and comparative genomics of the fungal order Sordariales.</title>
        <authorList>
            <person name="Hensen N."/>
            <person name="Bonometti L."/>
            <person name="Westerberg I."/>
            <person name="Brannstrom I.O."/>
            <person name="Guillou S."/>
            <person name="Cros-Aarteil S."/>
            <person name="Calhoun S."/>
            <person name="Haridas S."/>
            <person name="Kuo A."/>
            <person name="Mondo S."/>
            <person name="Pangilinan J."/>
            <person name="Riley R."/>
            <person name="LaButti K."/>
            <person name="Andreopoulos B."/>
            <person name="Lipzen A."/>
            <person name="Chen C."/>
            <person name="Yan M."/>
            <person name="Daum C."/>
            <person name="Ng V."/>
            <person name="Clum A."/>
            <person name="Steindorff A."/>
            <person name="Ohm R.A."/>
            <person name="Martin F."/>
            <person name="Silar P."/>
            <person name="Natvig D.O."/>
            <person name="Lalanne C."/>
            <person name="Gautier V."/>
            <person name="Ament-Velasquez S.L."/>
            <person name="Kruys A."/>
            <person name="Hutchinson M.I."/>
            <person name="Powell A.J."/>
            <person name="Barry K."/>
            <person name="Miller A.N."/>
            <person name="Grigoriev I.V."/>
            <person name="Debuchy R."/>
            <person name="Gladieux P."/>
            <person name="Hiltunen Thoren M."/>
            <person name="Johannesson H."/>
        </authorList>
    </citation>
    <scope>NUCLEOTIDE SEQUENCE</scope>
    <source>
        <strain evidence="1">CBS 168.71</strain>
    </source>
</reference>
<accession>A0AAE0HLZ4</accession>
<evidence type="ECO:0000313" key="2">
    <source>
        <dbReference type="Proteomes" id="UP001278766"/>
    </source>
</evidence>
<gene>
    <name evidence="1" type="ORF">B0H64DRAFT_86843</name>
</gene>
<comment type="caution">
    <text evidence="1">The sequence shown here is derived from an EMBL/GenBank/DDBJ whole genome shotgun (WGS) entry which is preliminary data.</text>
</comment>
<dbReference type="RefSeq" id="XP_062662502.1">
    <property type="nucleotide sequence ID" value="XM_062808910.1"/>
</dbReference>
<organism evidence="1 2">
    <name type="scientific">Chaetomium fimeti</name>
    <dbReference type="NCBI Taxonomy" id="1854472"/>
    <lineage>
        <taxon>Eukaryota</taxon>
        <taxon>Fungi</taxon>
        <taxon>Dikarya</taxon>
        <taxon>Ascomycota</taxon>
        <taxon>Pezizomycotina</taxon>
        <taxon>Sordariomycetes</taxon>
        <taxon>Sordariomycetidae</taxon>
        <taxon>Sordariales</taxon>
        <taxon>Chaetomiaceae</taxon>
        <taxon>Chaetomium</taxon>
    </lineage>
</organism>
<dbReference type="GeneID" id="87845858"/>
<keyword evidence="2" id="KW-1185">Reference proteome</keyword>
<dbReference type="EMBL" id="JAUEPN010000002">
    <property type="protein sequence ID" value="KAK3298988.1"/>
    <property type="molecule type" value="Genomic_DNA"/>
</dbReference>
<reference evidence="1" key="2">
    <citation type="submission" date="2023-06" db="EMBL/GenBank/DDBJ databases">
        <authorList>
            <consortium name="Lawrence Berkeley National Laboratory"/>
            <person name="Haridas S."/>
            <person name="Hensen N."/>
            <person name="Bonometti L."/>
            <person name="Westerberg I."/>
            <person name="Brannstrom I.O."/>
            <person name="Guillou S."/>
            <person name="Cros-Aarteil S."/>
            <person name="Calhoun S."/>
            <person name="Kuo A."/>
            <person name="Mondo S."/>
            <person name="Pangilinan J."/>
            <person name="Riley R."/>
            <person name="Labutti K."/>
            <person name="Andreopoulos B."/>
            <person name="Lipzen A."/>
            <person name="Chen C."/>
            <person name="Yanf M."/>
            <person name="Daum C."/>
            <person name="Ng V."/>
            <person name="Clum A."/>
            <person name="Steindorff A."/>
            <person name="Ohm R."/>
            <person name="Martin F."/>
            <person name="Silar P."/>
            <person name="Natvig D."/>
            <person name="Lalanne C."/>
            <person name="Gautier V."/>
            <person name="Ament-Velasquez S.L."/>
            <person name="Kruys A."/>
            <person name="Hutchinson M.I."/>
            <person name="Powell A.J."/>
            <person name="Barry K."/>
            <person name="Miller A.N."/>
            <person name="Grigoriev I.V."/>
            <person name="Debuchy R."/>
            <person name="Gladieux P."/>
            <person name="Thoren M.H."/>
            <person name="Johannesson H."/>
        </authorList>
    </citation>
    <scope>NUCLEOTIDE SEQUENCE</scope>
    <source>
        <strain evidence="1">CBS 168.71</strain>
    </source>
</reference>
<name>A0AAE0HLZ4_9PEZI</name>
<evidence type="ECO:0000313" key="1">
    <source>
        <dbReference type="EMBL" id="KAK3298988.1"/>
    </source>
</evidence>
<protein>
    <submittedName>
        <fullName evidence="1">Uncharacterized protein</fullName>
    </submittedName>
</protein>
<dbReference type="Proteomes" id="UP001278766">
    <property type="component" value="Unassembled WGS sequence"/>
</dbReference>
<dbReference type="AlphaFoldDB" id="A0AAE0HLZ4"/>
<proteinExistence type="predicted"/>